<organism evidence="1 2">
    <name type="scientific">Mycosarcoma maydis</name>
    <name type="common">Corn smut fungus</name>
    <name type="synonym">Ustilago maydis</name>
    <dbReference type="NCBI Taxonomy" id="5270"/>
    <lineage>
        <taxon>Eukaryota</taxon>
        <taxon>Fungi</taxon>
        <taxon>Dikarya</taxon>
        <taxon>Basidiomycota</taxon>
        <taxon>Ustilaginomycotina</taxon>
        <taxon>Ustilaginomycetes</taxon>
        <taxon>Ustilaginales</taxon>
        <taxon>Ustilaginaceae</taxon>
        <taxon>Mycosarcoma</taxon>
    </lineage>
</organism>
<gene>
    <name evidence="1" type="ORF">UMAG_00337</name>
</gene>
<dbReference type="KEGG" id="uma:UMAG_00337"/>
<keyword evidence="2" id="KW-1185">Reference proteome</keyword>
<dbReference type="AlphaFoldDB" id="A0A0D1D087"/>
<dbReference type="GeneID" id="23561669"/>
<dbReference type="InParanoid" id="A0A0D1D087"/>
<evidence type="ECO:0000313" key="1">
    <source>
        <dbReference type="EMBL" id="KIS71908.1"/>
    </source>
</evidence>
<dbReference type="RefSeq" id="XP_011386236.1">
    <property type="nucleotide sequence ID" value="XM_011387934.1"/>
</dbReference>
<dbReference type="VEuPathDB" id="FungiDB:UMAG_00337"/>
<protein>
    <submittedName>
        <fullName evidence="1">Uncharacterized protein</fullName>
    </submittedName>
</protein>
<dbReference type="Proteomes" id="UP000000561">
    <property type="component" value="Chromosome 1"/>
</dbReference>
<name>A0A0D1D087_MYCMD</name>
<sequence>MLWNSHNRPLNRLGRLGSMQVLPSRVLATLNKWIRGIDMCKRRARTESRVTTFRSGFYRAAEIHAVSRTPHINSVSPDLTELASSVAESRVTSHELRCARTRRLPTIIRSIHDSRHARFIGDIVRLFPSPYPYASLTNILPPPNALSRPVVQTPHKCEQLTPIDHAPRGTASTHLAFPRITQLTPSHLAVSTTHVIDATSKNDRQTLR</sequence>
<reference evidence="1 2" key="1">
    <citation type="journal article" date="2006" name="Nature">
        <title>Insights from the genome of the biotrophic fungal plant pathogen Ustilago maydis.</title>
        <authorList>
            <person name="Kamper J."/>
            <person name="Kahmann R."/>
            <person name="Bolker M."/>
            <person name="Ma L.J."/>
            <person name="Brefort T."/>
            <person name="Saville B.J."/>
            <person name="Banuett F."/>
            <person name="Kronstad J.W."/>
            <person name="Gold S.E."/>
            <person name="Muller O."/>
            <person name="Perlin M.H."/>
            <person name="Wosten H.A."/>
            <person name="de Vries R."/>
            <person name="Ruiz-Herrera J."/>
            <person name="Reynaga-Pena C.G."/>
            <person name="Snetselaar K."/>
            <person name="McCann M."/>
            <person name="Perez-Martin J."/>
            <person name="Feldbrugge M."/>
            <person name="Basse C.W."/>
            <person name="Steinberg G."/>
            <person name="Ibeas J.I."/>
            <person name="Holloman W."/>
            <person name="Guzman P."/>
            <person name="Farman M."/>
            <person name="Stajich J.E."/>
            <person name="Sentandreu R."/>
            <person name="Gonzalez-Prieto J.M."/>
            <person name="Kennell J.C."/>
            <person name="Molina L."/>
            <person name="Schirawski J."/>
            <person name="Mendoza-Mendoza A."/>
            <person name="Greilinger D."/>
            <person name="Munch K."/>
            <person name="Rossel N."/>
            <person name="Scherer M."/>
            <person name="Vranes M."/>
            <person name="Ladendorf O."/>
            <person name="Vincon V."/>
            <person name="Fuchs U."/>
            <person name="Sandrock B."/>
            <person name="Meng S."/>
            <person name="Ho E.C."/>
            <person name="Cahill M.J."/>
            <person name="Boyce K.J."/>
            <person name="Klose J."/>
            <person name="Klosterman S.J."/>
            <person name="Deelstra H.J."/>
            <person name="Ortiz-Castellanos L."/>
            <person name="Li W."/>
            <person name="Sanchez-Alonso P."/>
            <person name="Schreier P.H."/>
            <person name="Hauser-Hahn I."/>
            <person name="Vaupel M."/>
            <person name="Koopmann E."/>
            <person name="Friedrich G."/>
            <person name="Voss H."/>
            <person name="Schluter T."/>
            <person name="Margolis J."/>
            <person name="Platt D."/>
            <person name="Swimmer C."/>
            <person name="Gnirke A."/>
            <person name="Chen F."/>
            <person name="Vysotskaia V."/>
            <person name="Mannhaupt G."/>
            <person name="Guldener U."/>
            <person name="Munsterkotter M."/>
            <person name="Haase D."/>
            <person name="Oesterheld M."/>
            <person name="Mewes H.W."/>
            <person name="Mauceli E.W."/>
            <person name="DeCaprio D."/>
            <person name="Wade C.M."/>
            <person name="Butler J."/>
            <person name="Young S."/>
            <person name="Jaffe D.B."/>
            <person name="Calvo S."/>
            <person name="Nusbaum C."/>
            <person name="Galagan J."/>
            <person name="Birren B.W."/>
        </authorList>
    </citation>
    <scope>NUCLEOTIDE SEQUENCE [LARGE SCALE GENOMIC DNA]</scope>
    <source>
        <strain evidence="2">DSM 14603 / FGSC 9021 / UM521</strain>
    </source>
</reference>
<evidence type="ECO:0000313" key="2">
    <source>
        <dbReference type="Proteomes" id="UP000000561"/>
    </source>
</evidence>
<accession>A0A0D1D087</accession>
<proteinExistence type="predicted"/>
<dbReference type="EMBL" id="CM003140">
    <property type="protein sequence ID" value="KIS71908.1"/>
    <property type="molecule type" value="Genomic_DNA"/>
</dbReference>